<protein>
    <submittedName>
        <fullName evidence="5">Glycosyl transferase group 1</fullName>
    </submittedName>
</protein>
<feature type="domain" description="Glycosyl transferase family 1" evidence="3">
    <location>
        <begin position="209"/>
        <end position="369"/>
    </location>
</feature>
<proteinExistence type="predicted"/>
<dbReference type="OrthoDB" id="9810929at2"/>
<dbReference type="Pfam" id="PF00534">
    <property type="entry name" value="Glycos_transf_1"/>
    <property type="match status" value="1"/>
</dbReference>
<dbReference type="EMBL" id="CP009110">
    <property type="protein sequence ID" value="AIJ22661.1"/>
    <property type="molecule type" value="Genomic_DNA"/>
</dbReference>
<dbReference type="Pfam" id="PF13439">
    <property type="entry name" value="Glyco_transf_4"/>
    <property type="match status" value="1"/>
</dbReference>
<evidence type="ECO:0000313" key="6">
    <source>
        <dbReference type="Proteomes" id="UP000062973"/>
    </source>
</evidence>
<sequence>MRISMVSEHANPLAVLGEVDAGGQNLHVAELSAALCRQGHDVTVYTRRDGPEQPEEVRAPAGYRVVHVPAGPAEHLPKDELLPHMTEFGRYLAKAWQRDAPDVVHAHFWMSGLASLLATRGTDVPVVQTFHALGVVKKRYQGTADTSPPERVQLERLIGKNAARVAATCSDEVFELARMGLPRSRMSVAPCGVDLERFTPDGPVAPRGNLRRIVSVGRLVPRKGFATAIAALPAVPGAELVIAGGPERGRLADDPEAKRLVERAERLGVADRVRLLGQVTRDEMPSLLRSADLVVCTPWYEPFGIVPLEAMACGVPVVAAAVGGLIDTVVDGVTGELVPPKRPEALAATLRRLLGDPAQREAYGIAGRDRARSRYSWDRTAIDIMRVYEKALGDKVPAGAVVPADAAASPV</sequence>
<evidence type="ECO:0000313" key="5">
    <source>
        <dbReference type="EMBL" id="AIJ22661.1"/>
    </source>
</evidence>
<dbReference type="PANTHER" id="PTHR12526">
    <property type="entry name" value="GLYCOSYLTRANSFERASE"/>
    <property type="match status" value="1"/>
</dbReference>
<gene>
    <name evidence="5" type="ORF">AMETH_2569</name>
</gene>
<accession>A0A076MUR1</accession>
<dbReference type="PATRIC" id="fig|1068978.7.peg.2744"/>
<dbReference type="SUPFAM" id="SSF53756">
    <property type="entry name" value="UDP-Glycosyltransferase/glycogen phosphorylase"/>
    <property type="match status" value="1"/>
</dbReference>
<dbReference type="GO" id="GO:0016757">
    <property type="term" value="F:glycosyltransferase activity"/>
    <property type="evidence" value="ECO:0007669"/>
    <property type="project" value="UniProtKB-KW"/>
</dbReference>
<dbReference type="RefSeq" id="WP_017981881.1">
    <property type="nucleotide sequence ID" value="NZ_AQUL01000001.1"/>
</dbReference>
<dbReference type="eggNOG" id="COG0297">
    <property type="taxonomic scope" value="Bacteria"/>
</dbReference>
<organism evidence="5 6">
    <name type="scientific">Amycolatopsis methanolica 239</name>
    <dbReference type="NCBI Taxonomy" id="1068978"/>
    <lineage>
        <taxon>Bacteria</taxon>
        <taxon>Bacillati</taxon>
        <taxon>Actinomycetota</taxon>
        <taxon>Actinomycetes</taxon>
        <taxon>Pseudonocardiales</taxon>
        <taxon>Pseudonocardiaceae</taxon>
        <taxon>Amycolatopsis</taxon>
        <taxon>Amycolatopsis methanolica group</taxon>
    </lineage>
</organism>
<dbReference type="Gene3D" id="3.40.50.2000">
    <property type="entry name" value="Glycogen Phosphorylase B"/>
    <property type="match status" value="2"/>
</dbReference>
<dbReference type="PANTHER" id="PTHR12526:SF635">
    <property type="entry name" value="GLYCOSYL TRANSFERASE GROUP 1"/>
    <property type="match status" value="1"/>
</dbReference>
<keyword evidence="6" id="KW-1185">Reference proteome</keyword>
<dbReference type="KEGG" id="amq:AMETH_2569"/>
<dbReference type="HOGENOM" id="CLU_009583_2_3_11"/>
<dbReference type="Proteomes" id="UP000062973">
    <property type="component" value="Chromosome"/>
</dbReference>
<dbReference type="STRING" id="1068978.AMETH_2569"/>
<feature type="domain" description="Glycosyltransferase subfamily 4-like N-terminal" evidence="4">
    <location>
        <begin position="22"/>
        <end position="197"/>
    </location>
</feature>
<evidence type="ECO:0000256" key="1">
    <source>
        <dbReference type="ARBA" id="ARBA00022676"/>
    </source>
</evidence>
<dbReference type="AlphaFoldDB" id="A0A076MUR1"/>
<name>A0A076MUR1_AMYME</name>
<dbReference type="InterPro" id="IPR001296">
    <property type="entry name" value="Glyco_trans_1"/>
</dbReference>
<evidence type="ECO:0000256" key="2">
    <source>
        <dbReference type="ARBA" id="ARBA00022679"/>
    </source>
</evidence>
<evidence type="ECO:0000259" key="4">
    <source>
        <dbReference type="Pfam" id="PF13439"/>
    </source>
</evidence>
<reference evidence="5 6" key="1">
    <citation type="submission" date="2014-07" db="EMBL/GenBank/DDBJ databases">
        <title>Whole Genome Sequence of the Amycolatopsis methanolica 239.</title>
        <authorList>
            <person name="Tang B."/>
        </authorList>
    </citation>
    <scope>NUCLEOTIDE SEQUENCE [LARGE SCALE GENOMIC DNA]</scope>
    <source>
        <strain evidence="5 6">239</strain>
    </source>
</reference>
<keyword evidence="1" id="KW-0328">Glycosyltransferase</keyword>
<dbReference type="InterPro" id="IPR028098">
    <property type="entry name" value="Glyco_trans_4-like_N"/>
</dbReference>
<evidence type="ECO:0000259" key="3">
    <source>
        <dbReference type="Pfam" id="PF00534"/>
    </source>
</evidence>
<keyword evidence="2 5" id="KW-0808">Transferase</keyword>